<organism evidence="1 2">
    <name type="scientific">Dorcoceras hygrometricum</name>
    <dbReference type="NCBI Taxonomy" id="472368"/>
    <lineage>
        <taxon>Eukaryota</taxon>
        <taxon>Viridiplantae</taxon>
        <taxon>Streptophyta</taxon>
        <taxon>Embryophyta</taxon>
        <taxon>Tracheophyta</taxon>
        <taxon>Spermatophyta</taxon>
        <taxon>Magnoliopsida</taxon>
        <taxon>eudicotyledons</taxon>
        <taxon>Gunneridae</taxon>
        <taxon>Pentapetalae</taxon>
        <taxon>asterids</taxon>
        <taxon>lamiids</taxon>
        <taxon>Lamiales</taxon>
        <taxon>Gesneriaceae</taxon>
        <taxon>Didymocarpoideae</taxon>
        <taxon>Trichosporeae</taxon>
        <taxon>Loxocarpinae</taxon>
        <taxon>Dorcoceras</taxon>
    </lineage>
</organism>
<keyword evidence="2" id="KW-1185">Reference proteome</keyword>
<gene>
    <name evidence="1" type="ORF">F511_09786</name>
</gene>
<accession>A0A2Z7AD34</accession>
<evidence type="ECO:0000313" key="1">
    <source>
        <dbReference type="EMBL" id="KZV16855.1"/>
    </source>
</evidence>
<dbReference type="EMBL" id="KV018529">
    <property type="protein sequence ID" value="KZV16855.1"/>
    <property type="molecule type" value="Genomic_DNA"/>
</dbReference>
<evidence type="ECO:0000313" key="2">
    <source>
        <dbReference type="Proteomes" id="UP000250235"/>
    </source>
</evidence>
<reference evidence="1 2" key="1">
    <citation type="journal article" date="2015" name="Proc. Natl. Acad. Sci. U.S.A.">
        <title>The resurrection genome of Boea hygrometrica: A blueprint for survival of dehydration.</title>
        <authorList>
            <person name="Xiao L."/>
            <person name="Yang G."/>
            <person name="Zhang L."/>
            <person name="Yang X."/>
            <person name="Zhao S."/>
            <person name="Ji Z."/>
            <person name="Zhou Q."/>
            <person name="Hu M."/>
            <person name="Wang Y."/>
            <person name="Chen M."/>
            <person name="Xu Y."/>
            <person name="Jin H."/>
            <person name="Xiao X."/>
            <person name="Hu G."/>
            <person name="Bao F."/>
            <person name="Hu Y."/>
            <person name="Wan P."/>
            <person name="Li L."/>
            <person name="Deng X."/>
            <person name="Kuang T."/>
            <person name="Xiang C."/>
            <person name="Zhu J.K."/>
            <person name="Oliver M.J."/>
            <person name="He Y."/>
        </authorList>
    </citation>
    <scope>NUCLEOTIDE SEQUENCE [LARGE SCALE GENOMIC DNA]</scope>
    <source>
        <strain evidence="2">cv. XS01</strain>
    </source>
</reference>
<proteinExistence type="predicted"/>
<protein>
    <submittedName>
        <fullName evidence="1">Uncharacterized protein</fullName>
    </submittedName>
</protein>
<dbReference type="Proteomes" id="UP000250235">
    <property type="component" value="Unassembled WGS sequence"/>
</dbReference>
<sequence length="240" mass="26556">MAASLSVNDIQVYFTSVIAMEHTGMLSVLLERLVKLDFGESVKLHPLKVLNNRSVHTYTKNNLGVGPAGETSKVSGVTMSEQQSTVYSIQSLTNKPQKEADETTKLEKATIEKKNKRKEKVVPVMVVYTAQGQENKSADKEASTHAGPQQIIVPQPQANIDTTKELTSLKDIIYSIGSNVDRIKDDTFIAKHTTLQFNRQLETKIDGLKTSLVAEMVECIKDIRDAQKGEGKGSKNRRLL</sequence>
<name>A0A2Z7AD34_9LAMI</name>
<dbReference type="AlphaFoldDB" id="A0A2Z7AD34"/>